<organism evidence="1 2">
    <name type="scientific">Brachionus plicatilis</name>
    <name type="common">Marine rotifer</name>
    <name type="synonym">Brachionus muelleri</name>
    <dbReference type="NCBI Taxonomy" id="10195"/>
    <lineage>
        <taxon>Eukaryota</taxon>
        <taxon>Metazoa</taxon>
        <taxon>Spiralia</taxon>
        <taxon>Gnathifera</taxon>
        <taxon>Rotifera</taxon>
        <taxon>Eurotatoria</taxon>
        <taxon>Monogononta</taxon>
        <taxon>Pseudotrocha</taxon>
        <taxon>Ploima</taxon>
        <taxon>Brachionidae</taxon>
        <taxon>Brachionus</taxon>
    </lineage>
</organism>
<proteinExistence type="predicted"/>
<accession>A0A3M7PXA6</accession>
<evidence type="ECO:0000313" key="2">
    <source>
        <dbReference type="Proteomes" id="UP000276133"/>
    </source>
</evidence>
<comment type="caution">
    <text evidence="1">The sequence shown here is derived from an EMBL/GenBank/DDBJ whole genome shotgun (WGS) entry which is preliminary data.</text>
</comment>
<reference evidence="1 2" key="1">
    <citation type="journal article" date="2018" name="Sci. Rep.">
        <title>Genomic signatures of local adaptation to the degree of environmental predictability in rotifers.</title>
        <authorList>
            <person name="Franch-Gras L."/>
            <person name="Hahn C."/>
            <person name="Garcia-Roger E.M."/>
            <person name="Carmona M.J."/>
            <person name="Serra M."/>
            <person name="Gomez A."/>
        </authorList>
    </citation>
    <scope>NUCLEOTIDE SEQUENCE [LARGE SCALE GENOMIC DNA]</scope>
    <source>
        <strain evidence="1">HYR1</strain>
    </source>
</reference>
<keyword evidence="2" id="KW-1185">Reference proteome</keyword>
<name>A0A3M7PXA6_BRAPC</name>
<sequence>MHQEAFNKLNLLTVSSRLFELSERYIKAGLSHSVPLVLRLRKNKFFQKQLLDMSCQNNRIISV</sequence>
<protein>
    <submittedName>
        <fullName evidence="1">Uncharacterized protein</fullName>
    </submittedName>
</protein>
<evidence type="ECO:0000313" key="1">
    <source>
        <dbReference type="EMBL" id="RNA03415.1"/>
    </source>
</evidence>
<dbReference type="Proteomes" id="UP000276133">
    <property type="component" value="Unassembled WGS sequence"/>
</dbReference>
<dbReference type="AlphaFoldDB" id="A0A3M7PXA6"/>
<gene>
    <name evidence="1" type="ORF">BpHYR1_048570</name>
</gene>
<dbReference type="EMBL" id="REGN01008513">
    <property type="protein sequence ID" value="RNA03415.1"/>
    <property type="molecule type" value="Genomic_DNA"/>
</dbReference>